<dbReference type="Pfam" id="PF00717">
    <property type="entry name" value="Peptidase_S24"/>
    <property type="match status" value="1"/>
</dbReference>
<evidence type="ECO:0000256" key="3">
    <source>
        <dbReference type="ARBA" id="ARBA00023163"/>
    </source>
</evidence>
<dbReference type="HOGENOM" id="CLU_066192_1_2_5"/>
<dbReference type="RefSeq" id="WP_052115211.1">
    <property type="nucleotide sequence ID" value="NZ_KN293975.1"/>
</dbReference>
<dbReference type="InterPro" id="IPR039418">
    <property type="entry name" value="LexA-like"/>
</dbReference>
<dbReference type="STRING" id="215743.ROSMUCSMR3_03535"/>
<dbReference type="CDD" id="cd06529">
    <property type="entry name" value="S24_LexA-like"/>
    <property type="match status" value="1"/>
</dbReference>
<proteinExistence type="predicted"/>
<dbReference type="eggNOG" id="COG2932">
    <property type="taxonomic scope" value="Bacteria"/>
</dbReference>
<keyword evidence="2" id="KW-0238">DNA-binding</keyword>
<name>A0A0A0HKM4_9RHOB</name>
<protein>
    <submittedName>
        <fullName evidence="5">Putative transcriptional regulator</fullName>
    </submittedName>
</protein>
<evidence type="ECO:0000313" key="6">
    <source>
        <dbReference type="Proteomes" id="UP000030021"/>
    </source>
</evidence>
<evidence type="ECO:0000256" key="1">
    <source>
        <dbReference type="ARBA" id="ARBA00023015"/>
    </source>
</evidence>
<dbReference type="PATRIC" id="fig|1288298.3.peg.3025"/>
<dbReference type="PANTHER" id="PTHR40661">
    <property type="match status" value="1"/>
</dbReference>
<evidence type="ECO:0000259" key="4">
    <source>
        <dbReference type="Pfam" id="PF00717"/>
    </source>
</evidence>
<dbReference type="InterPro" id="IPR036286">
    <property type="entry name" value="LexA/Signal_pep-like_sf"/>
</dbReference>
<sequence>MSTPDQSFAEIVRHRLKELDKRAFTVEQERGLPRDAIRNVLRSEKQDGPTLNRAREIAEALDLDFYIGPRRETGTVYTTQIDREDFAAIPRVDARLAAGAGAMNGDVSLQGALAFRQDWLRERGISPAQACLLTVAGDSMSPTLHDGDLVMIDERRTTVRNRHVYAFVDIDGSARVKRVELVPGQLIILTSDNPAHPTETRTGPDMNRLRILGEIVWSAHAW</sequence>
<keyword evidence="1" id="KW-0805">Transcription regulation</keyword>
<reference evidence="5 6" key="1">
    <citation type="submission" date="2013-01" db="EMBL/GenBank/DDBJ databases">
        <authorList>
            <person name="Fiebig A."/>
            <person name="Goeker M."/>
            <person name="Klenk H.-P.P."/>
        </authorList>
    </citation>
    <scope>NUCLEOTIDE SEQUENCE [LARGE SCALE GENOMIC DNA]</scope>
    <source>
        <strain evidence="5 6">DSM 17069</strain>
    </source>
</reference>
<dbReference type="PANTHER" id="PTHR40661:SF3">
    <property type="entry name" value="FELS-1 PROPHAGE TRANSCRIPTIONAL REGULATOR"/>
    <property type="match status" value="1"/>
</dbReference>
<comment type="caution">
    <text evidence="5">The sequence shown here is derived from an EMBL/GenBank/DDBJ whole genome shotgun (WGS) entry which is preliminary data.</text>
</comment>
<accession>A0A0A0HKM4</accession>
<gene>
    <name evidence="5" type="ORF">rosmuc_03011</name>
</gene>
<dbReference type="InterPro" id="IPR015927">
    <property type="entry name" value="Peptidase_S24_S26A/B/C"/>
</dbReference>
<evidence type="ECO:0000313" key="5">
    <source>
        <dbReference type="EMBL" id="KGM86718.1"/>
    </source>
</evidence>
<evidence type="ECO:0000256" key="2">
    <source>
        <dbReference type="ARBA" id="ARBA00023125"/>
    </source>
</evidence>
<dbReference type="OrthoDB" id="528805at2"/>
<dbReference type="EMBL" id="AONH01000016">
    <property type="protein sequence ID" value="KGM86718.1"/>
    <property type="molecule type" value="Genomic_DNA"/>
</dbReference>
<dbReference type="GO" id="GO:0003677">
    <property type="term" value="F:DNA binding"/>
    <property type="evidence" value="ECO:0007669"/>
    <property type="project" value="UniProtKB-KW"/>
</dbReference>
<organism evidence="5 6">
    <name type="scientific">Roseovarius mucosus DSM 17069</name>
    <dbReference type="NCBI Taxonomy" id="1288298"/>
    <lineage>
        <taxon>Bacteria</taxon>
        <taxon>Pseudomonadati</taxon>
        <taxon>Pseudomonadota</taxon>
        <taxon>Alphaproteobacteria</taxon>
        <taxon>Rhodobacterales</taxon>
        <taxon>Roseobacteraceae</taxon>
        <taxon>Roseovarius</taxon>
    </lineage>
</organism>
<feature type="domain" description="Peptidase S24/S26A/S26B/S26C" evidence="4">
    <location>
        <begin position="95"/>
        <end position="216"/>
    </location>
</feature>
<dbReference type="Proteomes" id="UP000030021">
    <property type="component" value="Unassembled WGS sequence"/>
</dbReference>
<dbReference type="Gene3D" id="2.10.109.10">
    <property type="entry name" value="Umud Fragment, subunit A"/>
    <property type="match status" value="1"/>
</dbReference>
<dbReference type="SUPFAM" id="SSF51306">
    <property type="entry name" value="LexA/Signal peptidase"/>
    <property type="match status" value="1"/>
</dbReference>
<keyword evidence="3" id="KW-0804">Transcription</keyword>
<dbReference type="AlphaFoldDB" id="A0A0A0HKM4"/>